<sequence length="219" mass="24074">MVLLVSGTLALADQDAKRVIDTYIAAVGGEEAVKSVTSSFVRMETEVQGMTLNITAKADVKNERLYQGTEMAGNIVQKTIVNDGKARIEAMGQVQELDAETMGNIVTQTYLFPELFYEDFGFEVKYVGKEKLDGKDVEVLEVSTSAGSFKEYYSVESGLKLLTSGDVVGETAFSEYKSIGNGLIYPHSLSIKNPMLPMTMEMKVIELKLNVTFEDADFN</sequence>
<dbReference type="Proteomes" id="UP000005551">
    <property type="component" value="Unassembled WGS sequence"/>
</dbReference>
<reference evidence="1 2" key="1">
    <citation type="submission" date="2012-05" db="EMBL/GenBank/DDBJ databases">
        <title>Genome sequence of Nitritalea halalkaliphila LW7.</title>
        <authorList>
            <person name="Jangir P.K."/>
            <person name="Singh A."/>
            <person name="Shivaji S."/>
            <person name="Sharma R."/>
        </authorList>
    </citation>
    <scope>NUCLEOTIDE SEQUENCE [LARGE SCALE GENOMIC DNA]</scope>
    <source>
        <strain evidence="1 2">LW7</strain>
    </source>
</reference>
<dbReference type="AlphaFoldDB" id="I5BXP0"/>
<protein>
    <submittedName>
        <fullName evidence="1">Peptidase M16 domain-containing protein</fullName>
    </submittedName>
</protein>
<keyword evidence="2" id="KW-1185">Reference proteome</keyword>
<proteinExistence type="predicted"/>
<dbReference type="STRING" id="1189621.A3SI_16300"/>
<gene>
    <name evidence="1" type="ORF">A3SI_16300</name>
</gene>
<dbReference type="EMBL" id="AJYA01000045">
    <property type="protein sequence ID" value="EIM74342.1"/>
    <property type="molecule type" value="Genomic_DNA"/>
</dbReference>
<evidence type="ECO:0000313" key="1">
    <source>
        <dbReference type="EMBL" id="EIM74342.1"/>
    </source>
</evidence>
<comment type="caution">
    <text evidence="1">The sequence shown here is derived from an EMBL/GenBank/DDBJ whole genome shotgun (WGS) entry which is preliminary data.</text>
</comment>
<name>I5BXP0_9BACT</name>
<evidence type="ECO:0000313" key="2">
    <source>
        <dbReference type="Proteomes" id="UP000005551"/>
    </source>
</evidence>
<dbReference type="Gene3D" id="2.50.20.10">
    <property type="entry name" value="Lipoprotein localisation LolA/LolB/LppX"/>
    <property type="match status" value="1"/>
</dbReference>
<accession>I5BXP0</accession>
<organism evidence="1 2">
    <name type="scientific">Nitritalea halalkaliphila LW7</name>
    <dbReference type="NCBI Taxonomy" id="1189621"/>
    <lineage>
        <taxon>Bacteria</taxon>
        <taxon>Pseudomonadati</taxon>
        <taxon>Bacteroidota</taxon>
        <taxon>Cytophagia</taxon>
        <taxon>Cytophagales</taxon>
        <taxon>Cyclobacteriaceae</taxon>
        <taxon>Nitritalea</taxon>
    </lineage>
</organism>